<gene>
    <name evidence="1" type="ORF">QTP81_12725</name>
</gene>
<accession>A0ABT7SZ38</accession>
<comment type="caution">
    <text evidence="1">The sequence shown here is derived from an EMBL/GenBank/DDBJ whole genome shotgun (WGS) entry which is preliminary data.</text>
</comment>
<name>A0ABT7SZ38_9ALTE</name>
<dbReference type="RefSeq" id="WP_289365997.1">
    <property type="nucleotide sequence ID" value="NZ_JAUCBP010000011.1"/>
</dbReference>
<evidence type="ECO:0000313" key="1">
    <source>
        <dbReference type="EMBL" id="MDM7861458.1"/>
    </source>
</evidence>
<protein>
    <recommendedName>
        <fullName evidence="3">DUF302 domain-containing protein</fullName>
    </recommendedName>
</protein>
<reference evidence="1 2" key="1">
    <citation type="submission" date="2023-06" db="EMBL/GenBank/DDBJ databases">
        <title>Alteromonas sp. ASW11-36 isolated from intertidal sand.</title>
        <authorList>
            <person name="Li Y."/>
        </authorList>
    </citation>
    <scope>NUCLEOTIDE SEQUENCE [LARGE SCALE GENOMIC DNA]</scope>
    <source>
        <strain evidence="1 2">ASW11-36</strain>
    </source>
</reference>
<organism evidence="1 2">
    <name type="scientific">Alteromonas arenosi</name>
    <dbReference type="NCBI Taxonomy" id="3055817"/>
    <lineage>
        <taxon>Bacteria</taxon>
        <taxon>Pseudomonadati</taxon>
        <taxon>Pseudomonadota</taxon>
        <taxon>Gammaproteobacteria</taxon>
        <taxon>Alteromonadales</taxon>
        <taxon>Alteromonadaceae</taxon>
        <taxon>Alteromonas/Salinimonas group</taxon>
        <taxon>Alteromonas</taxon>
    </lineage>
</organism>
<keyword evidence="2" id="KW-1185">Reference proteome</keyword>
<proteinExistence type="predicted"/>
<dbReference type="EMBL" id="JAUCBP010000011">
    <property type="protein sequence ID" value="MDM7861458.1"/>
    <property type="molecule type" value="Genomic_DNA"/>
</dbReference>
<sequence>MTDSVKALTDYIDVLEYVWMGVPFNVPMFEVYAQIPNPVAYKTVKFQQQNLQILQLGKYDVPLFEPLGLELEQMPAYAVVLADYQGSQFRLLARPADHINGVNRVARELMRGKSTFSPSNH</sequence>
<evidence type="ECO:0000313" key="2">
    <source>
        <dbReference type="Proteomes" id="UP001234343"/>
    </source>
</evidence>
<evidence type="ECO:0008006" key="3">
    <source>
        <dbReference type="Google" id="ProtNLM"/>
    </source>
</evidence>
<dbReference type="Proteomes" id="UP001234343">
    <property type="component" value="Unassembled WGS sequence"/>
</dbReference>